<accession>A0A1Y3BT32</accession>
<organism evidence="1 2">
    <name type="scientific">Euroglyphus maynei</name>
    <name type="common">Mayne's house dust mite</name>
    <dbReference type="NCBI Taxonomy" id="6958"/>
    <lineage>
        <taxon>Eukaryota</taxon>
        <taxon>Metazoa</taxon>
        <taxon>Ecdysozoa</taxon>
        <taxon>Arthropoda</taxon>
        <taxon>Chelicerata</taxon>
        <taxon>Arachnida</taxon>
        <taxon>Acari</taxon>
        <taxon>Acariformes</taxon>
        <taxon>Sarcoptiformes</taxon>
        <taxon>Astigmata</taxon>
        <taxon>Psoroptidia</taxon>
        <taxon>Analgoidea</taxon>
        <taxon>Pyroglyphidae</taxon>
        <taxon>Pyroglyphinae</taxon>
        <taxon>Euroglyphus</taxon>
    </lineage>
</organism>
<dbReference type="Proteomes" id="UP000194236">
    <property type="component" value="Unassembled WGS sequence"/>
</dbReference>
<gene>
    <name evidence="1" type="ORF">BLA29_013281</name>
</gene>
<proteinExistence type="predicted"/>
<protein>
    <submittedName>
        <fullName evidence="1">Uncharacterized protein</fullName>
    </submittedName>
</protein>
<evidence type="ECO:0000313" key="1">
    <source>
        <dbReference type="EMBL" id="OTF83128.1"/>
    </source>
</evidence>
<reference evidence="1 2" key="1">
    <citation type="submission" date="2017-03" db="EMBL/GenBank/DDBJ databases">
        <title>Genome Survey of Euroglyphus maynei.</title>
        <authorList>
            <person name="Arlian L.G."/>
            <person name="Morgan M.S."/>
            <person name="Rider S.D."/>
        </authorList>
    </citation>
    <scope>NUCLEOTIDE SEQUENCE [LARGE SCALE GENOMIC DNA]</scope>
    <source>
        <strain evidence="1">Arlian Lab</strain>
        <tissue evidence="1">Whole body</tissue>
    </source>
</reference>
<sequence length="58" mass="6767">MISKHMMVNHIANFILVNCFCPNVLHAKNQLLIKSCQHLEKHGIQNVLLAFNVVYHWI</sequence>
<dbReference type="EMBL" id="MUJZ01005006">
    <property type="protein sequence ID" value="OTF83128.1"/>
    <property type="molecule type" value="Genomic_DNA"/>
</dbReference>
<dbReference type="AlphaFoldDB" id="A0A1Y3BT32"/>
<comment type="caution">
    <text evidence="1">The sequence shown here is derived from an EMBL/GenBank/DDBJ whole genome shotgun (WGS) entry which is preliminary data.</text>
</comment>
<keyword evidence="2" id="KW-1185">Reference proteome</keyword>
<name>A0A1Y3BT32_EURMA</name>
<evidence type="ECO:0000313" key="2">
    <source>
        <dbReference type="Proteomes" id="UP000194236"/>
    </source>
</evidence>